<name>A0A2S3X9J1_PSEPU</name>
<reference evidence="2 3" key="2">
    <citation type="submission" date="2018-03" db="EMBL/GenBank/DDBJ databases">
        <title>Draft genome of Pseudomonas putida strain KH-21-114.</title>
        <authorList>
            <person name="Yoshizawa S."/>
            <person name="Khan N.H."/>
            <person name="Nishimura M."/>
            <person name="Chiura H.X."/>
            <person name="Ogura Y."/>
            <person name="Hayashi T."/>
            <person name="Kogure K."/>
        </authorList>
    </citation>
    <scope>NUCLEOTIDE SEQUENCE [LARGE SCALE GENOMIC DNA]</scope>
    <source>
        <strain evidence="2 3">KH-21-114</strain>
    </source>
</reference>
<sequence>MIRRYWLYVLIPLLLAALAGAAGFWLWARPAPEARLEQLTLNDTSIIRVTPGVHAKARVAIGVPQDQALTDKQLLDLSQAGEAQLVQVILPPNDCTKQQQAMDQALTQLSDKPTLVAGIGPGAAQAWRWLATQNDDKARAISVDFTLEQPGCKAELPKSAAHGHWNVAWNDNPDDASAAFVRDQANAETSISDYDIHLPQVLKAQLTQALVGRDGNALAIPVVEVPAGQTTDTVTLFLSGDGGWRDLDRDVAGEMAKLGYPVVGIDTLRYYWQHKTPEQSAADLSELMQHYRQKWGTKRFVLTGYSFGADVLPAIYNRLPAEDQQRIDAVVLLAFARSGSFEIEVEGWLGKEGQEAPTGPEMARLPASKVVCVYGIEETDESGCTDKTAVGERMKLPGGHHFDENYPALAKRLIDEIETRQGKSSVAAQN</sequence>
<dbReference type="InterPro" id="IPR010333">
    <property type="entry name" value="VirJ"/>
</dbReference>
<reference evidence="2 3" key="1">
    <citation type="submission" date="2016-08" db="EMBL/GenBank/DDBJ databases">
        <authorList>
            <person name="Seilhamer J.J."/>
        </authorList>
    </citation>
    <scope>NUCLEOTIDE SEQUENCE [LARGE SCALE GENOMIC DNA]</scope>
    <source>
        <strain evidence="2 3">KH-21-114</strain>
    </source>
</reference>
<evidence type="ECO:0000313" key="2">
    <source>
        <dbReference type="EMBL" id="POG11762.1"/>
    </source>
</evidence>
<evidence type="ECO:0000259" key="1">
    <source>
        <dbReference type="Pfam" id="PF06057"/>
    </source>
</evidence>
<protein>
    <submittedName>
        <fullName evidence="2">Virulence factor family protein</fullName>
    </submittedName>
</protein>
<dbReference type="SUPFAM" id="SSF53474">
    <property type="entry name" value="alpha/beta-Hydrolases"/>
    <property type="match status" value="1"/>
</dbReference>
<evidence type="ECO:0000313" key="3">
    <source>
        <dbReference type="Proteomes" id="UP000237230"/>
    </source>
</evidence>
<dbReference type="RefSeq" id="WP_103445290.1">
    <property type="nucleotide sequence ID" value="NZ_MINH01000016.1"/>
</dbReference>
<proteinExistence type="predicted"/>
<feature type="domain" description="Bacterial virulence" evidence="1">
    <location>
        <begin position="232"/>
        <end position="420"/>
    </location>
</feature>
<dbReference type="InterPro" id="IPR029058">
    <property type="entry name" value="AB_hydrolase_fold"/>
</dbReference>
<gene>
    <name evidence="2" type="ORF">BGP84_00335</name>
</gene>
<accession>A0A2S3X9J1</accession>
<dbReference type="Gene3D" id="3.40.50.1820">
    <property type="entry name" value="alpha/beta hydrolase"/>
    <property type="match status" value="1"/>
</dbReference>
<comment type="caution">
    <text evidence="2">The sequence shown here is derived from an EMBL/GenBank/DDBJ whole genome shotgun (WGS) entry which is preliminary data.</text>
</comment>
<dbReference type="AlphaFoldDB" id="A0A2S3X9J1"/>
<dbReference type="EMBL" id="MINH01000016">
    <property type="protein sequence ID" value="POG11762.1"/>
    <property type="molecule type" value="Genomic_DNA"/>
</dbReference>
<dbReference type="InterPro" id="IPR011225">
    <property type="entry name" value="IV_sec_VirJ"/>
</dbReference>
<organism evidence="2 3">
    <name type="scientific">Pseudomonas putida</name>
    <name type="common">Arthrobacter siderocapsulatus</name>
    <dbReference type="NCBI Taxonomy" id="303"/>
    <lineage>
        <taxon>Bacteria</taxon>
        <taxon>Pseudomonadati</taxon>
        <taxon>Pseudomonadota</taxon>
        <taxon>Gammaproteobacteria</taxon>
        <taxon>Pseudomonadales</taxon>
        <taxon>Pseudomonadaceae</taxon>
        <taxon>Pseudomonas</taxon>
    </lineage>
</organism>
<dbReference type="Proteomes" id="UP000237230">
    <property type="component" value="Unassembled WGS sequence"/>
</dbReference>
<dbReference type="OrthoDB" id="641022at2"/>
<dbReference type="Pfam" id="PF06057">
    <property type="entry name" value="VirJ"/>
    <property type="match status" value="1"/>
</dbReference>
<dbReference type="PIRSF" id="PIRSF029063">
    <property type="entry name" value="IV_sec_VirJ"/>
    <property type="match status" value="1"/>
</dbReference>